<dbReference type="PROSITE" id="PS50082">
    <property type="entry name" value="WD_REPEATS_2"/>
    <property type="match status" value="1"/>
</dbReference>
<keyword evidence="4" id="KW-0175">Coiled coil</keyword>
<dbReference type="InterPro" id="IPR001680">
    <property type="entry name" value="WD40_rpt"/>
</dbReference>
<dbReference type="SMART" id="SM00320">
    <property type="entry name" value="WD40"/>
    <property type="match status" value="2"/>
</dbReference>
<protein>
    <submittedName>
        <fullName evidence="6">WD40 repeat, subgroup</fullName>
    </submittedName>
</protein>
<proteinExistence type="predicted"/>
<keyword evidence="5" id="KW-0472">Membrane</keyword>
<keyword evidence="5" id="KW-0812">Transmembrane</keyword>
<dbReference type="STRING" id="1499966.U14_05235"/>
<sequence length="409" mass="46606">MRSLSDRILTFNARIYNHALYEELHGTDGILQNYLEDRLAKIVPQIADGHVILRSMLKTMITATGASETRKFVTLREVQRELTGVLPEIVAEGLQALSEERIIETRGQDGNTSYSLSHEVMVPKVQSWYSEHEMERKKAQETLGRRLAKWKSSNKVVLLTEKQVERIRKWIGGEGLSAEAEQLLTQSQQAYEERQRKEAEQERRIRRNRNAFQMALVIGLVIALILSAIAFWQRNVAEQQKTEAQTQKQEAEKQTLLAQQETKRAEQEKIHAEEQKNTALKTQSLFLSDLARQQNERQNYGDAMLLALEALPKNMKSPDCPYVPEAEFQLYRAIMNIRERLVLKGDKAVFSKDGKKIITTDGNTARVWDAASGVALATLTGHEERVTSAAFSPDEMRIITASEDRTSRV</sequence>
<dbReference type="HOGENOM" id="CLU_672058_0_0_0"/>
<dbReference type="PANTHER" id="PTHR22847:SF637">
    <property type="entry name" value="WD REPEAT DOMAIN 5B"/>
    <property type="match status" value="1"/>
</dbReference>
<dbReference type="SUPFAM" id="SSF50978">
    <property type="entry name" value="WD40 repeat-like"/>
    <property type="match status" value="1"/>
</dbReference>
<evidence type="ECO:0000256" key="4">
    <source>
        <dbReference type="SAM" id="Coils"/>
    </source>
</evidence>
<feature type="coiled-coil region" evidence="4">
    <location>
        <begin position="234"/>
        <end position="283"/>
    </location>
</feature>
<dbReference type="Pfam" id="PF00400">
    <property type="entry name" value="WD40"/>
    <property type="match status" value="1"/>
</dbReference>
<dbReference type="Gene3D" id="2.130.10.10">
    <property type="entry name" value="YVTN repeat-like/Quinoprotein amine dehydrogenase"/>
    <property type="match status" value="1"/>
</dbReference>
<evidence type="ECO:0000256" key="5">
    <source>
        <dbReference type="SAM" id="Phobius"/>
    </source>
</evidence>
<feature type="repeat" description="WD" evidence="3">
    <location>
        <begin position="379"/>
        <end position="409"/>
    </location>
</feature>
<evidence type="ECO:0000256" key="1">
    <source>
        <dbReference type="ARBA" id="ARBA00022574"/>
    </source>
</evidence>
<reference evidence="6" key="1">
    <citation type="journal article" date="2015" name="PeerJ">
        <title>First genomic representation of candidate bacterial phylum KSB3 points to enhanced environmental sensing as a trigger of wastewater bulking.</title>
        <authorList>
            <person name="Sekiguchi Y."/>
            <person name="Ohashi A."/>
            <person name="Parks D.H."/>
            <person name="Yamauchi T."/>
            <person name="Tyson G.W."/>
            <person name="Hugenholtz P."/>
        </authorList>
    </citation>
    <scope>NUCLEOTIDE SEQUENCE [LARGE SCALE GENOMIC DNA]</scope>
</reference>
<feature type="transmembrane region" description="Helical" evidence="5">
    <location>
        <begin position="211"/>
        <end position="232"/>
    </location>
</feature>
<keyword evidence="1 3" id="KW-0853">WD repeat</keyword>
<keyword evidence="2" id="KW-0677">Repeat</keyword>
<evidence type="ECO:0000256" key="3">
    <source>
        <dbReference type="PROSITE-ProRule" id="PRU00221"/>
    </source>
</evidence>
<evidence type="ECO:0000256" key="2">
    <source>
        <dbReference type="ARBA" id="ARBA00022737"/>
    </source>
</evidence>
<dbReference type="Proteomes" id="UP000030700">
    <property type="component" value="Unassembled WGS sequence"/>
</dbReference>
<dbReference type="AlphaFoldDB" id="A0A081BRC7"/>
<keyword evidence="5" id="KW-1133">Transmembrane helix</keyword>
<dbReference type="InterPro" id="IPR036322">
    <property type="entry name" value="WD40_repeat_dom_sf"/>
</dbReference>
<evidence type="ECO:0000313" key="7">
    <source>
        <dbReference type="Proteomes" id="UP000030700"/>
    </source>
</evidence>
<dbReference type="EMBL" id="DF820460">
    <property type="protein sequence ID" value="GAK53958.1"/>
    <property type="molecule type" value="Genomic_DNA"/>
</dbReference>
<accession>A0A081BRC7</accession>
<dbReference type="InterPro" id="IPR015943">
    <property type="entry name" value="WD40/YVTN_repeat-like_dom_sf"/>
</dbReference>
<name>A0A081BRC7_9BACT</name>
<dbReference type="PANTHER" id="PTHR22847">
    <property type="entry name" value="WD40 REPEAT PROTEIN"/>
    <property type="match status" value="1"/>
</dbReference>
<keyword evidence="7" id="KW-1185">Reference proteome</keyword>
<dbReference type="PROSITE" id="PS50294">
    <property type="entry name" value="WD_REPEATS_REGION"/>
    <property type="match status" value="1"/>
</dbReference>
<organism evidence="6">
    <name type="scientific">Candidatus Moduliflexus flocculans</name>
    <dbReference type="NCBI Taxonomy" id="1499966"/>
    <lineage>
        <taxon>Bacteria</taxon>
        <taxon>Candidatus Moduliflexota</taxon>
        <taxon>Candidatus Moduliflexia</taxon>
        <taxon>Candidatus Moduliflexales</taxon>
        <taxon>Candidatus Moduliflexaceae</taxon>
    </lineage>
</organism>
<gene>
    <name evidence="6" type="ORF">U14_05235</name>
</gene>
<evidence type="ECO:0000313" key="6">
    <source>
        <dbReference type="EMBL" id="GAK53958.1"/>
    </source>
</evidence>